<dbReference type="EMBL" id="QBUD01000016">
    <property type="protein sequence ID" value="PUB10877.1"/>
    <property type="molecule type" value="Genomic_DNA"/>
</dbReference>
<dbReference type="Proteomes" id="UP000244523">
    <property type="component" value="Unassembled WGS sequence"/>
</dbReference>
<keyword evidence="1" id="KW-0472">Membrane</keyword>
<keyword evidence="1" id="KW-1133">Transmembrane helix</keyword>
<protein>
    <recommendedName>
        <fullName evidence="4">DoxX-like protein</fullName>
    </recommendedName>
</protein>
<reference evidence="2 3" key="1">
    <citation type="submission" date="2018-04" db="EMBL/GenBank/DDBJ databases">
        <title>Genomic Encyclopedia of Archaeal and Bacterial Type Strains, Phase II (KMG-II): from individual species to whole genera.</title>
        <authorList>
            <person name="Goeker M."/>
        </authorList>
    </citation>
    <scope>NUCLEOTIDE SEQUENCE [LARGE SCALE GENOMIC DNA]</scope>
    <source>
        <strain evidence="2 3">DSM 29955</strain>
    </source>
</reference>
<keyword evidence="3" id="KW-1185">Reference proteome</keyword>
<name>A0A2T6K837_9RHOB</name>
<evidence type="ECO:0000256" key="1">
    <source>
        <dbReference type="SAM" id="Phobius"/>
    </source>
</evidence>
<proteinExistence type="predicted"/>
<evidence type="ECO:0008006" key="4">
    <source>
        <dbReference type="Google" id="ProtNLM"/>
    </source>
</evidence>
<organism evidence="2 3">
    <name type="scientific">Yoonia sediminilitoris</name>
    <dbReference type="NCBI Taxonomy" id="1286148"/>
    <lineage>
        <taxon>Bacteria</taxon>
        <taxon>Pseudomonadati</taxon>
        <taxon>Pseudomonadota</taxon>
        <taxon>Alphaproteobacteria</taxon>
        <taxon>Rhodobacterales</taxon>
        <taxon>Paracoccaceae</taxon>
        <taxon>Yoonia</taxon>
    </lineage>
</organism>
<evidence type="ECO:0000313" key="2">
    <source>
        <dbReference type="EMBL" id="PUB10877.1"/>
    </source>
</evidence>
<dbReference type="AlphaFoldDB" id="A0A2T6K837"/>
<gene>
    <name evidence="2" type="ORF">C8N45_11649</name>
</gene>
<keyword evidence="1" id="KW-0812">Transmembrane</keyword>
<feature type="transmembrane region" description="Helical" evidence="1">
    <location>
        <begin position="72"/>
        <end position="90"/>
    </location>
</feature>
<accession>A0A2T6K837</accession>
<sequence length="122" mass="13646">MHYLTRMKKSINFLRGALALAFLYFGLRKLVGYHVDVAIYEAIGFGQFPRYITGTVEVTGALLLWKRGLEGFAALLLLATVTIGLCALLLWVGPPYWHMIALIIASSTMVGHHRRQILQLMG</sequence>
<evidence type="ECO:0000313" key="3">
    <source>
        <dbReference type="Proteomes" id="UP000244523"/>
    </source>
</evidence>
<comment type="caution">
    <text evidence="2">The sequence shown here is derived from an EMBL/GenBank/DDBJ whole genome shotgun (WGS) entry which is preliminary data.</text>
</comment>